<accession>A0A8C8SJ88</accession>
<name>A0A8C8SJ88_9SAUR</name>
<reference evidence="1" key="1">
    <citation type="submission" date="2025-08" db="UniProtKB">
        <authorList>
            <consortium name="Ensembl"/>
        </authorList>
    </citation>
    <scope>IDENTIFICATION</scope>
</reference>
<reference evidence="1" key="2">
    <citation type="submission" date="2025-09" db="UniProtKB">
        <authorList>
            <consortium name="Ensembl"/>
        </authorList>
    </citation>
    <scope>IDENTIFICATION</scope>
</reference>
<dbReference type="Ensembl" id="ENSPCET00000022210.1">
    <property type="protein sequence ID" value="ENSPCEP00000021474.1"/>
    <property type="gene ID" value="ENSPCEG00000016510.1"/>
</dbReference>
<dbReference type="PANTHER" id="PTHR22796">
    <property type="entry name" value="URG4-RELATED"/>
    <property type="match status" value="1"/>
</dbReference>
<dbReference type="Proteomes" id="UP000694393">
    <property type="component" value="Unplaced"/>
</dbReference>
<dbReference type="PANTHER" id="PTHR22796:SF6">
    <property type="entry name" value="INTERFERON-INDUCED VERY LARGE GTPASE 1-RELATED"/>
    <property type="match status" value="1"/>
</dbReference>
<evidence type="ECO:0008006" key="3">
    <source>
        <dbReference type="Google" id="ProtNLM"/>
    </source>
</evidence>
<proteinExistence type="predicted"/>
<organism evidence="1 2">
    <name type="scientific">Pelusios castaneus</name>
    <name type="common">West African mud turtle</name>
    <dbReference type="NCBI Taxonomy" id="367368"/>
    <lineage>
        <taxon>Eukaryota</taxon>
        <taxon>Metazoa</taxon>
        <taxon>Chordata</taxon>
        <taxon>Craniata</taxon>
        <taxon>Vertebrata</taxon>
        <taxon>Euteleostomi</taxon>
        <taxon>Archelosauria</taxon>
        <taxon>Testudinata</taxon>
        <taxon>Testudines</taxon>
        <taxon>Pleurodira</taxon>
        <taxon>Pelomedusidae</taxon>
        <taxon>Pelusios</taxon>
    </lineage>
</organism>
<dbReference type="AlphaFoldDB" id="A0A8C8SJ88"/>
<keyword evidence="2" id="KW-1185">Reference proteome</keyword>
<sequence length="361" mass="41633">IENFFKCFQISCQGATSTKTFADFLCNKLSAALPQAVYDKASTDIANEMRSNHPALNGNRSKLESYILKSLAEEENFEKYRQYIHFPRDFLQTFIQKCVNDYCLDKKDRKLQNFLTISLASCQTLILSALRDSTQVVKDRNGNTSLWLDEFCSRLGDVLDFPRSDLKSIEHQETTDIEFLKEAMSKALDPMLQKLKKDFAVTDMEPFQRKPHEILAEHFSGCREKCPFCKAVCTNTIFNHDGDHSVPFHRPQATTGIKLYKTNHLVTDICSSLVASDCLFVLSEDRKIPYRNYRDAGPPFSTWSITPDTSVQPYWKWFVCHFRAELEEQHSGKFEGRGEIASQWKKITKQDVLSELEKQLL</sequence>
<evidence type="ECO:0000313" key="2">
    <source>
        <dbReference type="Proteomes" id="UP000694393"/>
    </source>
</evidence>
<protein>
    <recommendedName>
        <fullName evidence="3">Interferon-induced very large GTPase 1</fullName>
    </recommendedName>
</protein>
<evidence type="ECO:0000313" key="1">
    <source>
        <dbReference type="Ensembl" id="ENSPCEP00000021474.1"/>
    </source>
</evidence>